<sequence length="77" mass="9195">MRAGSRRLTNRVGSNPTGSRAARPRSGWRSNWTKRGTRGFGRTAIRRLQKGLSRVWSGCSTARRRKKWRRWRRRIWK</sequence>
<dbReference type="Proteomes" id="UP001154282">
    <property type="component" value="Unassembled WGS sequence"/>
</dbReference>
<protein>
    <submittedName>
        <fullName evidence="2">Uncharacterized protein</fullName>
    </submittedName>
</protein>
<proteinExistence type="predicted"/>
<organism evidence="2 3">
    <name type="scientific">Linum tenue</name>
    <dbReference type="NCBI Taxonomy" id="586396"/>
    <lineage>
        <taxon>Eukaryota</taxon>
        <taxon>Viridiplantae</taxon>
        <taxon>Streptophyta</taxon>
        <taxon>Embryophyta</taxon>
        <taxon>Tracheophyta</taxon>
        <taxon>Spermatophyta</taxon>
        <taxon>Magnoliopsida</taxon>
        <taxon>eudicotyledons</taxon>
        <taxon>Gunneridae</taxon>
        <taxon>Pentapetalae</taxon>
        <taxon>rosids</taxon>
        <taxon>fabids</taxon>
        <taxon>Malpighiales</taxon>
        <taxon>Linaceae</taxon>
        <taxon>Linum</taxon>
    </lineage>
</organism>
<evidence type="ECO:0000256" key="1">
    <source>
        <dbReference type="SAM" id="MobiDB-lite"/>
    </source>
</evidence>
<evidence type="ECO:0000313" key="3">
    <source>
        <dbReference type="Proteomes" id="UP001154282"/>
    </source>
</evidence>
<gene>
    <name evidence="2" type="ORF">LITE_LOCUS35350</name>
</gene>
<dbReference type="AlphaFoldDB" id="A0AAV0NUJ3"/>
<keyword evidence="3" id="KW-1185">Reference proteome</keyword>
<feature type="region of interest" description="Disordered" evidence="1">
    <location>
        <begin position="1"/>
        <end position="44"/>
    </location>
</feature>
<reference evidence="2" key="1">
    <citation type="submission" date="2022-08" db="EMBL/GenBank/DDBJ databases">
        <authorList>
            <person name="Gutierrez-Valencia J."/>
        </authorList>
    </citation>
    <scope>NUCLEOTIDE SEQUENCE</scope>
</reference>
<accession>A0AAV0NUJ3</accession>
<evidence type="ECO:0000313" key="2">
    <source>
        <dbReference type="EMBL" id="CAI0462427.1"/>
    </source>
</evidence>
<name>A0AAV0NUJ3_9ROSI</name>
<comment type="caution">
    <text evidence="2">The sequence shown here is derived from an EMBL/GenBank/DDBJ whole genome shotgun (WGS) entry which is preliminary data.</text>
</comment>
<dbReference type="EMBL" id="CAMGYJ010000008">
    <property type="protein sequence ID" value="CAI0462427.1"/>
    <property type="molecule type" value="Genomic_DNA"/>
</dbReference>